<dbReference type="PRINTS" id="PR00420">
    <property type="entry name" value="RNGMNOXGNASE"/>
</dbReference>
<dbReference type="AlphaFoldDB" id="A0A9P7GW87"/>
<organism evidence="13 14">
    <name type="scientific">Fusarium avenaceum</name>
    <dbReference type="NCBI Taxonomy" id="40199"/>
    <lineage>
        <taxon>Eukaryota</taxon>
        <taxon>Fungi</taxon>
        <taxon>Dikarya</taxon>
        <taxon>Ascomycota</taxon>
        <taxon>Pezizomycotina</taxon>
        <taxon>Sordariomycetes</taxon>
        <taxon>Hypocreomycetidae</taxon>
        <taxon>Hypocreales</taxon>
        <taxon>Nectriaceae</taxon>
        <taxon>Fusarium</taxon>
        <taxon>Fusarium tricinctum species complex</taxon>
    </lineage>
</organism>
<keyword evidence="4" id="KW-0285">Flavoprotein</keyword>
<evidence type="ECO:0000256" key="4">
    <source>
        <dbReference type="ARBA" id="ARBA00022630"/>
    </source>
</evidence>
<dbReference type="Gene3D" id="3.50.50.60">
    <property type="entry name" value="FAD/NAD(P)-binding domain"/>
    <property type="match status" value="1"/>
</dbReference>
<comment type="similarity">
    <text evidence="3">Belongs to the paxM FAD-dependent monooxygenase family.</text>
</comment>
<evidence type="ECO:0000256" key="7">
    <source>
        <dbReference type="ARBA" id="ARBA00022989"/>
    </source>
</evidence>
<accession>A0A9P7GW87</accession>
<keyword evidence="6" id="KW-0274">FAD</keyword>
<evidence type="ECO:0000313" key="14">
    <source>
        <dbReference type="Proteomes" id="UP000782241"/>
    </source>
</evidence>
<dbReference type="InterPro" id="IPR050562">
    <property type="entry name" value="FAD_mOase_fung"/>
</dbReference>
<name>A0A9P7GW87_9HYPO</name>
<dbReference type="InterPro" id="IPR036188">
    <property type="entry name" value="FAD/NAD-bd_sf"/>
</dbReference>
<dbReference type="SUPFAM" id="SSF51905">
    <property type="entry name" value="FAD/NAD(P)-binding domain"/>
    <property type="match status" value="1"/>
</dbReference>
<evidence type="ECO:0000256" key="11">
    <source>
        <dbReference type="SAM" id="MobiDB-lite"/>
    </source>
</evidence>
<keyword evidence="14" id="KW-1185">Reference proteome</keyword>
<reference evidence="13" key="1">
    <citation type="submission" date="2021-04" db="EMBL/GenBank/DDBJ databases">
        <title>Draft genome of Fusarium avenaceum strain F156N33, isolated from an atmospheric sample in Virginia.</title>
        <authorList>
            <person name="Yang S."/>
            <person name="Vinatzer B.A."/>
            <person name="Coleman J."/>
        </authorList>
    </citation>
    <scope>NUCLEOTIDE SEQUENCE</scope>
    <source>
        <strain evidence="13">F156N33</strain>
    </source>
</reference>
<evidence type="ECO:0000256" key="8">
    <source>
        <dbReference type="ARBA" id="ARBA00023002"/>
    </source>
</evidence>
<keyword evidence="5" id="KW-0812">Transmembrane</keyword>
<keyword evidence="8" id="KW-0560">Oxidoreductase</keyword>
<evidence type="ECO:0000256" key="6">
    <source>
        <dbReference type="ARBA" id="ARBA00022827"/>
    </source>
</evidence>
<protein>
    <recommendedName>
        <fullName evidence="12">FAD-binding domain-containing protein</fullName>
    </recommendedName>
</protein>
<evidence type="ECO:0000256" key="9">
    <source>
        <dbReference type="ARBA" id="ARBA00023033"/>
    </source>
</evidence>
<feature type="region of interest" description="Disordered" evidence="11">
    <location>
        <begin position="652"/>
        <end position="672"/>
    </location>
</feature>
<dbReference type="Proteomes" id="UP000782241">
    <property type="component" value="Unassembled WGS sequence"/>
</dbReference>
<comment type="cofactor">
    <cofactor evidence="1">
        <name>FAD</name>
        <dbReference type="ChEBI" id="CHEBI:57692"/>
    </cofactor>
</comment>
<comment type="subcellular location">
    <subcellularLocation>
        <location evidence="2">Membrane</location>
    </subcellularLocation>
</comment>
<feature type="domain" description="FAD-binding" evidence="12">
    <location>
        <begin position="7"/>
        <end position="339"/>
    </location>
</feature>
<dbReference type="PANTHER" id="PTHR47356:SF2">
    <property type="entry name" value="FAD-BINDING DOMAIN-CONTAINING PROTEIN-RELATED"/>
    <property type="match status" value="1"/>
</dbReference>
<keyword evidence="9" id="KW-0503">Monooxygenase</keyword>
<proteinExistence type="inferred from homology"/>
<evidence type="ECO:0000256" key="5">
    <source>
        <dbReference type="ARBA" id="ARBA00022692"/>
    </source>
</evidence>
<dbReference type="GO" id="GO:0071949">
    <property type="term" value="F:FAD binding"/>
    <property type="evidence" value="ECO:0007669"/>
    <property type="project" value="InterPro"/>
</dbReference>
<keyword evidence="7" id="KW-1133">Transmembrane helix</keyword>
<dbReference type="EMBL" id="JAGPUO010000016">
    <property type="protein sequence ID" value="KAG5657651.1"/>
    <property type="molecule type" value="Genomic_DNA"/>
</dbReference>
<evidence type="ECO:0000256" key="2">
    <source>
        <dbReference type="ARBA" id="ARBA00004370"/>
    </source>
</evidence>
<evidence type="ECO:0000256" key="10">
    <source>
        <dbReference type="ARBA" id="ARBA00023136"/>
    </source>
</evidence>
<evidence type="ECO:0000256" key="1">
    <source>
        <dbReference type="ARBA" id="ARBA00001974"/>
    </source>
</evidence>
<sequence>MAVSEHTIIIAGGSVAGLSLANMLEKAGIRYVLLEAHDDMTPQVGASIGLQAGGLRILDQIGCAEELMSLVDIPLNESYLRNPDGSVMKHHRKLQDLLVERHAYPTIFIDRQMLLKGLYDNLESTASIHPGQRVEKVTELENGIQVTTTKGDVFKGDILVGADGIYSTVRKEMWRLGNKSSPGYFPHDEWSKVPCYYKCIFGTSHPMEELTKGVHYIYNHNFSYLVMIGPGGRFYWFLFVKLPVPLYGKDIPRYTKEDEEKLVQEHSSDQITPEVTFGQLYAAKTISTLTPLHEYVFKKWHYKRILTIGDAAHKLEPLTGWGGNSAIETAATLVNHLVSDIAPTWEISKIEAAFEGVQEKRHERVQWLVDDSHKTQEMQAMATPLLAFVGPLLGRLLNTSTALRLSGNKNLAASRLNCIPLPRREHSVPYNDELPAQPLSSTWLPVGLEALTQGVLFRLSNKILIPLQVPTTFGSATLLHHYTGVGIVDKILSVLVAVFSIPLTSGHKAANMQWVAFTPLLLSTTLDWTVESYRNGLRGLLTSFPSIFGAVYQLKGIGRIAPLYHLITVCEQFLHGSMGPVTGQDIDKEVVDSLIPSLGLGVILPTALMLWPFEDKTVYQKFVALWQPFPVYAGLLTAGISTVLRRQRIATTATAHQPKTPKERQEVRRQKEASHSILRSVYIAGTATTALVHLWSLYRISSSSDLSFSGVFGKIGELVTGSYGSDPASRIFGFLQRDMFLNATSVFAHNIYRILHLRTSGYVTNREALGASLALVVAQPVLGPAAAHIGLLGWREEVLMRISRRVSVDN</sequence>
<dbReference type="PANTHER" id="PTHR47356">
    <property type="entry name" value="FAD-DEPENDENT MONOOXYGENASE ASQG-RELATED"/>
    <property type="match status" value="1"/>
</dbReference>
<keyword evidence="10" id="KW-0472">Membrane</keyword>
<evidence type="ECO:0000256" key="3">
    <source>
        <dbReference type="ARBA" id="ARBA00007992"/>
    </source>
</evidence>
<dbReference type="GO" id="GO:0016020">
    <property type="term" value="C:membrane"/>
    <property type="evidence" value="ECO:0007669"/>
    <property type="project" value="UniProtKB-SubCell"/>
</dbReference>
<dbReference type="Pfam" id="PF01494">
    <property type="entry name" value="FAD_binding_3"/>
    <property type="match status" value="1"/>
</dbReference>
<dbReference type="GO" id="GO:0004497">
    <property type="term" value="F:monooxygenase activity"/>
    <property type="evidence" value="ECO:0007669"/>
    <property type="project" value="UniProtKB-KW"/>
</dbReference>
<evidence type="ECO:0000259" key="12">
    <source>
        <dbReference type="Pfam" id="PF01494"/>
    </source>
</evidence>
<gene>
    <name evidence="13" type="ORF">KAF25_007684</name>
</gene>
<dbReference type="InterPro" id="IPR002938">
    <property type="entry name" value="FAD-bd"/>
</dbReference>
<comment type="caution">
    <text evidence="13">The sequence shown here is derived from an EMBL/GenBank/DDBJ whole genome shotgun (WGS) entry which is preliminary data.</text>
</comment>
<evidence type="ECO:0000313" key="13">
    <source>
        <dbReference type="EMBL" id="KAG5657651.1"/>
    </source>
</evidence>
<feature type="compositionally biased region" description="Basic and acidic residues" evidence="11">
    <location>
        <begin position="660"/>
        <end position="672"/>
    </location>
</feature>